<evidence type="ECO:0000313" key="3">
    <source>
        <dbReference type="Proteomes" id="UP001357485"/>
    </source>
</evidence>
<dbReference type="EMBL" id="JAVRRA010016914">
    <property type="protein sequence ID" value="KAK5201027.1"/>
    <property type="molecule type" value="Genomic_DNA"/>
</dbReference>
<proteinExistence type="predicted"/>
<keyword evidence="1" id="KW-0326">Glycosidase</keyword>
<name>A0ABR0LNH7_9PEZI</name>
<gene>
    <name evidence="2" type="ORF">LTR16_004094</name>
</gene>
<dbReference type="SUPFAM" id="SSF51445">
    <property type="entry name" value="(Trans)glycosidases"/>
    <property type="match status" value="1"/>
</dbReference>
<keyword evidence="3" id="KW-1185">Reference proteome</keyword>
<reference evidence="2 3" key="1">
    <citation type="submission" date="2023-08" db="EMBL/GenBank/DDBJ databases">
        <title>Black Yeasts Isolated from many extreme environments.</title>
        <authorList>
            <person name="Coleine C."/>
            <person name="Stajich J.E."/>
            <person name="Selbmann L."/>
        </authorList>
    </citation>
    <scope>NUCLEOTIDE SEQUENCE [LARGE SCALE GENOMIC DNA]</scope>
    <source>
        <strain evidence="2 3">CCFEE 536</strain>
    </source>
</reference>
<evidence type="ECO:0000256" key="1">
    <source>
        <dbReference type="ARBA" id="ARBA00023295"/>
    </source>
</evidence>
<accession>A0ABR0LNH7</accession>
<dbReference type="Proteomes" id="UP001357485">
    <property type="component" value="Unassembled WGS sequence"/>
</dbReference>
<comment type="caution">
    <text evidence="2">The sequence shown here is derived from an EMBL/GenBank/DDBJ whole genome shotgun (WGS) entry which is preliminary data.</text>
</comment>
<dbReference type="PANTHER" id="PTHR43730:SF5">
    <property type="entry name" value="BETA-MANNOSIDASE A"/>
    <property type="match status" value="1"/>
</dbReference>
<evidence type="ECO:0000313" key="2">
    <source>
        <dbReference type="EMBL" id="KAK5201027.1"/>
    </source>
</evidence>
<protein>
    <submittedName>
        <fullName evidence="2">Uncharacterized protein</fullName>
    </submittedName>
</protein>
<sequence length="191" mass="21736">MLRVWASGAYSPDFIYEIADSLGVLLWSEFEFGDALYPVNPEFLDNVREEAEYNARRVNYHLFGNSKSISYTPSSTSNGYIVMNFSLPMSIVERYYNLTPGSVYGETGFYNYDSSQAFNFSAYPVGRFSNEFGYHSMPSLQIWQQAIDPSDIYFNSSVIELRNQHYPPGNTNTSNYYNSSKGMGEMTIAAQ</sequence>
<dbReference type="Gene3D" id="3.20.20.80">
    <property type="entry name" value="Glycosidases"/>
    <property type="match status" value="2"/>
</dbReference>
<dbReference type="InterPro" id="IPR017853">
    <property type="entry name" value="GH"/>
</dbReference>
<dbReference type="PANTHER" id="PTHR43730">
    <property type="entry name" value="BETA-MANNOSIDASE"/>
    <property type="match status" value="1"/>
</dbReference>
<keyword evidence="1" id="KW-0378">Hydrolase</keyword>
<dbReference type="InterPro" id="IPR050887">
    <property type="entry name" value="Beta-mannosidase_GH2"/>
</dbReference>
<organism evidence="2 3">
    <name type="scientific">Cryomyces antarcticus</name>
    <dbReference type="NCBI Taxonomy" id="329879"/>
    <lineage>
        <taxon>Eukaryota</taxon>
        <taxon>Fungi</taxon>
        <taxon>Dikarya</taxon>
        <taxon>Ascomycota</taxon>
        <taxon>Pezizomycotina</taxon>
        <taxon>Dothideomycetes</taxon>
        <taxon>Dothideomycetes incertae sedis</taxon>
        <taxon>Cryomyces</taxon>
    </lineage>
</organism>